<evidence type="ECO:0000313" key="3">
    <source>
        <dbReference type="EMBL" id="BDS13165.1"/>
    </source>
</evidence>
<dbReference type="InterPro" id="IPR026444">
    <property type="entry name" value="Secre_tail"/>
</dbReference>
<feature type="chain" id="PRO_5037218501" evidence="1">
    <location>
        <begin position="25"/>
        <end position="578"/>
    </location>
</feature>
<dbReference type="EMBL" id="AP026867">
    <property type="protein sequence ID" value="BDS13165.1"/>
    <property type="molecule type" value="Genomic_DNA"/>
</dbReference>
<protein>
    <submittedName>
        <fullName evidence="3">T9SS type A sorting domain-containing protein</fullName>
    </submittedName>
</protein>
<dbReference type="KEGG" id="aup:AsAng_0038930"/>
<gene>
    <name evidence="3" type="ORF">AsAng_0038930</name>
</gene>
<evidence type="ECO:0000313" key="4">
    <source>
        <dbReference type="Proteomes" id="UP001060919"/>
    </source>
</evidence>
<dbReference type="NCBIfam" id="TIGR04183">
    <property type="entry name" value="Por_Secre_tail"/>
    <property type="match status" value="1"/>
</dbReference>
<keyword evidence="1" id="KW-0732">Signal</keyword>
<dbReference type="Proteomes" id="UP001060919">
    <property type="component" value="Chromosome"/>
</dbReference>
<name>A0A916DV48_9BACT</name>
<feature type="signal peptide" evidence="1">
    <location>
        <begin position="1"/>
        <end position="24"/>
    </location>
</feature>
<keyword evidence="4" id="KW-1185">Reference proteome</keyword>
<dbReference type="AlphaFoldDB" id="A0A916DV48"/>
<evidence type="ECO:0000256" key="1">
    <source>
        <dbReference type="SAM" id="SignalP"/>
    </source>
</evidence>
<evidence type="ECO:0000259" key="2">
    <source>
        <dbReference type="Pfam" id="PF18962"/>
    </source>
</evidence>
<accession>A0A916DV48</accession>
<feature type="domain" description="Secretion system C-terminal sorting" evidence="2">
    <location>
        <begin position="499"/>
        <end position="575"/>
    </location>
</feature>
<reference evidence="3" key="1">
    <citation type="submission" date="2022-09" db="EMBL/GenBank/DDBJ databases">
        <title>Aureispira anguillicida sp. nov., isolated from Leptocephalus of Japanese eel Anguilla japonica.</title>
        <authorList>
            <person name="Yuasa K."/>
            <person name="Mekata T."/>
            <person name="Ikunari K."/>
        </authorList>
    </citation>
    <scope>NUCLEOTIDE SEQUENCE</scope>
    <source>
        <strain evidence="3">EL160426</strain>
    </source>
</reference>
<proteinExistence type="predicted"/>
<dbReference type="InterPro" id="IPR013783">
    <property type="entry name" value="Ig-like_fold"/>
</dbReference>
<dbReference type="Pfam" id="PF18962">
    <property type="entry name" value="Por_Secre_tail"/>
    <property type="match status" value="1"/>
</dbReference>
<sequence>MYFKNFTLHCLLLISSLYCIPMQAQHSNEFYNNGALVHIQAGAEVHVWGDVHMHQATGVLENNGLLKTQGNMYSDELFQQRGTGTTLIENSDVNIGERQFISGSYAVRGGTAQIGVNDGSFYNLELNNDQRAVYLVNSGAGSTPQYVADVRGSVNFDPQGLGPTMATNIVTHDIGTTGAISYPANGSNYAAEFGMMNAAAGQGNYINDTWHQSGNNNMSLQDNGYIIGKHRRAINAAGGTYGYFIGLDPDVATANNAGNKGFQYVHFVFGANSYDVISGYYQAGSPNNTMGAAVECSGYNMNDFWGDRHGEWIFDDINNVSSGGQYEIRVWPQDPTTPWSGTVWTISKDDVFAYPAPNPLHNDCGPTPTNLKRTGFEDFSAFGVLSGIILLESKIVDLVATPINNKFIKVDWSTSKEVNVDHFVIERSTDDANFSPITTHTATGNSQILQNYSIDDYAVLPNVNYYYRIKIVNTDGSVDYTHSVVAALVKDGNVQTINLFPNPIAEGNATLEITSISDKQSSIIVYDAIGQLIMSKEINVQKGLNTYSIATQDWPGGIYYVHINSAQSSTVKELIKTE</sequence>
<organism evidence="3 4">
    <name type="scientific">Aureispira anguillae</name>
    <dbReference type="NCBI Taxonomy" id="2864201"/>
    <lineage>
        <taxon>Bacteria</taxon>
        <taxon>Pseudomonadati</taxon>
        <taxon>Bacteroidota</taxon>
        <taxon>Saprospiria</taxon>
        <taxon>Saprospirales</taxon>
        <taxon>Saprospiraceae</taxon>
        <taxon>Aureispira</taxon>
    </lineage>
</organism>
<dbReference type="Gene3D" id="2.60.40.10">
    <property type="entry name" value="Immunoglobulins"/>
    <property type="match status" value="1"/>
</dbReference>